<evidence type="ECO:0000313" key="3">
    <source>
        <dbReference type="Proteomes" id="UP000228767"/>
    </source>
</evidence>
<organism evidence="2 3">
    <name type="scientific">Candidatus Vogelbacteria bacterium CG10_big_fil_rev_8_21_14_0_10_51_16</name>
    <dbReference type="NCBI Taxonomy" id="1975045"/>
    <lineage>
        <taxon>Bacteria</taxon>
        <taxon>Candidatus Vogeliibacteriota</taxon>
    </lineage>
</organism>
<comment type="caution">
    <text evidence="2">The sequence shown here is derived from an EMBL/GenBank/DDBJ whole genome shotgun (WGS) entry which is preliminary data.</text>
</comment>
<dbReference type="EMBL" id="PCYI01000004">
    <property type="protein sequence ID" value="PIR45183.1"/>
    <property type="molecule type" value="Genomic_DNA"/>
</dbReference>
<reference evidence="2 3" key="1">
    <citation type="submission" date="2017-09" db="EMBL/GenBank/DDBJ databases">
        <title>Depth-based differentiation of microbial function through sediment-hosted aquifers and enrichment of novel symbionts in the deep terrestrial subsurface.</title>
        <authorList>
            <person name="Probst A.J."/>
            <person name="Ladd B."/>
            <person name="Jarett J.K."/>
            <person name="Geller-Mcgrath D.E."/>
            <person name="Sieber C.M."/>
            <person name="Emerson J.B."/>
            <person name="Anantharaman K."/>
            <person name="Thomas B.C."/>
            <person name="Malmstrom R."/>
            <person name="Stieglmeier M."/>
            <person name="Klingl A."/>
            <person name="Woyke T."/>
            <person name="Ryan C.M."/>
            <person name="Banfield J.F."/>
        </authorList>
    </citation>
    <scope>NUCLEOTIDE SEQUENCE [LARGE SCALE GENOMIC DNA]</scope>
    <source>
        <strain evidence="2">CG10_big_fil_rev_8_21_14_0_10_51_16</strain>
    </source>
</reference>
<sequence length="233" mass="27461">MWYNNNMPRSQRIDLADQVYHIINRANAKRTIFFSDGDYLAFEEILMDGVEQFDIRLYVFELMPNHWHLVLSPIRDGDMGKFMAWLCTTHTARYHTYHDTVGFGHVYQGRYKSFIIESDGYFHRVCRYAERNALRAGLVANAEDWRWSSAWIRKHGTDKQKKMLSEWPVEMPDDYLSSLNEEDDSDSQKEKLREIRTAVNKEIPFGSIGWKEKLQEKFGIVATGRPRGRPKKG</sequence>
<dbReference type="PANTHER" id="PTHR34322">
    <property type="entry name" value="TRANSPOSASE, Y1_TNP DOMAIN-CONTAINING"/>
    <property type="match status" value="1"/>
</dbReference>
<gene>
    <name evidence="2" type="ORF">COV10_00715</name>
</gene>
<protein>
    <recommendedName>
        <fullName evidence="1">Transposase IS200-like domain-containing protein</fullName>
    </recommendedName>
</protein>
<dbReference type="GO" id="GO:0006313">
    <property type="term" value="P:DNA transposition"/>
    <property type="evidence" value="ECO:0007669"/>
    <property type="project" value="InterPro"/>
</dbReference>
<dbReference type="SMART" id="SM01321">
    <property type="entry name" value="Y1_Tnp"/>
    <property type="match status" value="1"/>
</dbReference>
<dbReference type="PANTHER" id="PTHR34322:SF2">
    <property type="entry name" value="TRANSPOSASE IS200-LIKE DOMAIN-CONTAINING PROTEIN"/>
    <property type="match status" value="1"/>
</dbReference>
<evidence type="ECO:0000313" key="2">
    <source>
        <dbReference type="EMBL" id="PIR45183.1"/>
    </source>
</evidence>
<dbReference type="GO" id="GO:0003677">
    <property type="term" value="F:DNA binding"/>
    <property type="evidence" value="ECO:0007669"/>
    <property type="project" value="InterPro"/>
</dbReference>
<feature type="domain" description="Transposase IS200-like" evidence="1">
    <location>
        <begin position="15"/>
        <end position="132"/>
    </location>
</feature>
<dbReference type="SUPFAM" id="SSF143422">
    <property type="entry name" value="Transposase IS200-like"/>
    <property type="match status" value="1"/>
</dbReference>
<dbReference type="InterPro" id="IPR002686">
    <property type="entry name" value="Transposase_17"/>
</dbReference>
<evidence type="ECO:0000259" key="1">
    <source>
        <dbReference type="SMART" id="SM01321"/>
    </source>
</evidence>
<dbReference type="InterPro" id="IPR036515">
    <property type="entry name" value="Transposase_17_sf"/>
</dbReference>
<dbReference type="AlphaFoldDB" id="A0A2H0RFA3"/>
<name>A0A2H0RFA3_9BACT</name>
<proteinExistence type="predicted"/>
<dbReference type="Proteomes" id="UP000228767">
    <property type="component" value="Unassembled WGS sequence"/>
</dbReference>
<dbReference type="Gene3D" id="3.30.70.1290">
    <property type="entry name" value="Transposase IS200-like"/>
    <property type="match status" value="1"/>
</dbReference>
<dbReference type="Pfam" id="PF01797">
    <property type="entry name" value="Y1_Tnp"/>
    <property type="match status" value="1"/>
</dbReference>
<accession>A0A2H0RFA3</accession>
<dbReference type="GO" id="GO:0004803">
    <property type="term" value="F:transposase activity"/>
    <property type="evidence" value="ECO:0007669"/>
    <property type="project" value="InterPro"/>
</dbReference>